<keyword evidence="4" id="KW-1185">Reference proteome</keyword>
<organism evidence="2">
    <name type="scientific">Brachypodium distachyon</name>
    <name type="common">Purple false brome</name>
    <name type="synonym">Trachynia distachya</name>
    <dbReference type="NCBI Taxonomy" id="15368"/>
    <lineage>
        <taxon>Eukaryota</taxon>
        <taxon>Viridiplantae</taxon>
        <taxon>Streptophyta</taxon>
        <taxon>Embryophyta</taxon>
        <taxon>Tracheophyta</taxon>
        <taxon>Spermatophyta</taxon>
        <taxon>Magnoliopsida</taxon>
        <taxon>Liliopsida</taxon>
        <taxon>Poales</taxon>
        <taxon>Poaceae</taxon>
        <taxon>BOP clade</taxon>
        <taxon>Pooideae</taxon>
        <taxon>Stipodae</taxon>
        <taxon>Brachypodieae</taxon>
        <taxon>Brachypodium</taxon>
    </lineage>
</organism>
<evidence type="ECO:0000313" key="4">
    <source>
        <dbReference type="Proteomes" id="UP000008810"/>
    </source>
</evidence>
<dbReference type="InterPro" id="IPR006501">
    <property type="entry name" value="Pectinesterase_inhib_dom"/>
</dbReference>
<dbReference type="FunCoup" id="A0A0Q3G6U9">
    <property type="interactions" value="701"/>
</dbReference>
<dbReference type="Proteomes" id="UP000008810">
    <property type="component" value="Chromosome 2"/>
</dbReference>
<dbReference type="PROSITE" id="PS51257">
    <property type="entry name" value="PROKAR_LIPOPROTEIN"/>
    <property type="match status" value="1"/>
</dbReference>
<dbReference type="GO" id="GO:0004857">
    <property type="term" value="F:enzyme inhibitor activity"/>
    <property type="evidence" value="ECO:0007669"/>
    <property type="project" value="InterPro"/>
</dbReference>
<evidence type="ECO:0008006" key="5">
    <source>
        <dbReference type="Google" id="ProtNLM"/>
    </source>
</evidence>
<dbReference type="InParanoid" id="A0A0Q3G6U9"/>
<name>A0A0Q3G6U9_BRADI</name>
<dbReference type="EMBL" id="CM000881">
    <property type="protein sequence ID" value="KQK07087.1"/>
    <property type="molecule type" value="Genomic_DNA"/>
</dbReference>
<sequence>MKRAAAAAAAMILLAMAPIPMALACNNVPSMDIDAACLKATTSQQLYQLCRYTLRHADVATGDVTGYAAAAAQLAKLSYDSALGTIDGLLAGKPLPGGEKAAYQRCRARYADARKILSGVFGAGLRREYVDATAEVAACAAALAAFRSSPLYSVNAADRDRALLASQLGALVVGR</sequence>
<dbReference type="SUPFAM" id="SSF101148">
    <property type="entry name" value="Plant invertase/pectin methylesterase inhibitor"/>
    <property type="match status" value="1"/>
</dbReference>
<evidence type="ECO:0000313" key="2">
    <source>
        <dbReference type="EMBL" id="KQK07087.1"/>
    </source>
</evidence>
<dbReference type="Gramene" id="KQK07087">
    <property type="protein sequence ID" value="KQK07087"/>
    <property type="gene ID" value="BRADI_2g32981v3"/>
</dbReference>
<reference evidence="3" key="3">
    <citation type="submission" date="2018-08" db="UniProtKB">
        <authorList>
            <consortium name="EnsemblPlants"/>
        </authorList>
    </citation>
    <scope>IDENTIFICATION</scope>
    <source>
        <strain evidence="3">cv. Bd21</strain>
    </source>
</reference>
<reference evidence="2" key="2">
    <citation type="submission" date="2017-06" db="EMBL/GenBank/DDBJ databases">
        <title>WGS assembly of Brachypodium distachyon.</title>
        <authorList>
            <consortium name="The International Brachypodium Initiative"/>
            <person name="Lucas S."/>
            <person name="Harmon-Smith M."/>
            <person name="Lail K."/>
            <person name="Tice H."/>
            <person name="Grimwood J."/>
            <person name="Bruce D."/>
            <person name="Barry K."/>
            <person name="Shu S."/>
            <person name="Lindquist E."/>
            <person name="Wang M."/>
            <person name="Pitluck S."/>
            <person name="Vogel J.P."/>
            <person name="Garvin D.F."/>
            <person name="Mockler T.C."/>
            <person name="Schmutz J."/>
            <person name="Rokhsar D."/>
            <person name="Bevan M.W."/>
        </authorList>
    </citation>
    <scope>NUCLEOTIDE SEQUENCE</scope>
    <source>
        <strain evidence="2">Bd21</strain>
    </source>
</reference>
<dbReference type="NCBIfam" id="TIGR01614">
    <property type="entry name" value="PME_inhib"/>
    <property type="match status" value="1"/>
</dbReference>
<evidence type="ECO:0000256" key="1">
    <source>
        <dbReference type="SAM" id="SignalP"/>
    </source>
</evidence>
<dbReference type="InterPro" id="IPR035513">
    <property type="entry name" value="Invertase/methylesterase_inhib"/>
</dbReference>
<accession>A0A0Q3G6U9</accession>
<proteinExistence type="predicted"/>
<dbReference type="Gene3D" id="1.20.140.40">
    <property type="entry name" value="Invertase/pectin methylesterase inhibitor family protein"/>
    <property type="match status" value="1"/>
</dbReference>
<dbReference type="PANTHER" id="PTHR34838">
    <property type="entry name" value="OS08G0142100 PROTEIN-RELATED"/>
    <property type="match status" value="1"/>
</dbReference>
<dbReference type="AlphaFoldDB" id="A0A0Q3G6U9"/>
<dbReference type="PANTHER" id="PTHR34838:SF3">
    <property type="entry name" value="OS08G0142100 PROTEIN"/>
    <property type="match status" value="1"/>
</dbReference>
<dbReference type="OrthoDB" id="610439at2759"/>
<gene>
    <name evidence="2" type="ORF">BRADI_2g32981v3</name>
</gene>
<protein>
    <recommendedName>
        <fullName evidence="5">Pectinesterase inhibitor domain-containing protein</fullName>
    </recommendedName>
</protein>
<dbReference type="EnsemblPlants" id="KQK07087">
    <property type="protein sequence ID" value="KQK07087"/>
    <property type="gene ID" value="BRADI_2g32981v3"/>
</dbReference>
<keyword evidence="1" id="KW-0732">Signal</keyword>
<feature type="chain" id="PRO_5035999563" description="Pectinesterase inhibitor domain-containing protein" evidence="1">
    <location>
        <begin position="25"/>
        <end position="175"/>
    </location>
</feature>
<reference evidence="2 3" key="1">
    <citation type="journal article" date="2010" name="Nature">
        <title>Genome sequencing and analysis of the model grass Brachypodium distachyon.</title>
        <authorList>
            <consortium name="International Brachypodium Initiative"/>
        </authorList>
    </citation>
    <scope>NUCLEOTIDE SEQUENCE [LARGE SCALE GENOMIC DNA]</scope>
    <source>
        <strain evidence="2 3">Bd21</strain>
    </source>
</reference>
<evidence type="ECO:0000313" key="3">
    <source>
        <dbReference type="EnsemblPlants" id="KQK07087"/>
    </source>
</evidence>
<dbReference type="ExpressionAtlas" id="A0A0Q3G6U9">
    <property type="expression patterns" value="baseline"/>
</dbReference>
<feature type="signal peptide" evidence="1">
    <location>
        <begin position="1"/>
        <end position="24"/>
    </location>
</feature>